<feature type="transmembrane region" description="Helical" evidence="10">
    <location>
        <begin position="573"/>
        <end position="598"/>
    </location>
</feature>
<dbReference type="InterPro" id="IPR044492">
    <property type="entry name" value="P_typ_ATPase_HD_dom"/>
</dbReference>
<organism evidence="12 13">
    <name type="scientific">Caballeronia humi</name>
    <dbReference type="NCBI Taxonomy" id="326474"/>
    <lineage>
        <taxon>Bacteria</taxon>
        <taxon>Pseudomonadati</taxon>
        <taxon>Pseudomonadota</taxon>
        <taxon>Betaproteobacteria</taxon>
        <taxon>Burkholderiales</taxon>
        <taxon>Burkholderiaceae</taxon>
        <taxon>Caballeronia</taxon>
    </lineage>
</organism>
<evidence type="ECO:0000256" key="5">
    <source>
        <dbReference type="ARBA" id="ARBA00022741"/>
    </source>
</evidence>
<dbReference type="InterPro" id="IPR036412">
    <property type="entry name" value="HAD-like_sf"/>
</dbReference>
<evidence type="ECO:0000256" key="3">
    <source>
        <dbReference type="ARBA" id="ARBA00022553"/>
    </source>
</evidence>
<dbReference type="Gene3D" id="1.20.1110.10">
    <property type="entry name" value="Calcium-transporting ATPase, transmembrane domain"/>
    <property type="match status" value="1"/>
</dbReference>
<evidence type="ECO:0000256" key="2">
    <source>
        <dbReference type="ARBA" id="ARBA00008804"/>
    </source>
</evidence>
<dbReference type="Gene3D" id="2.70.150.10">
    <property type="entry name" value="Calcium-transporting ATPase, cytoplasmic transduction domain A"/>
    <property type="match status" value="2"/>
</dbReference>
<name>A0A158JBV0_9BURK</name>
<dbReference type="SUPFAM" id="SSF81653">
    <property type="entry name" value="Calcium ATPase, transduction domain A"/>
    <property type="match status" value="2"/>
</dbReference>
<feature type="transmembrane region" description="Helical" evidence="10">
    <location>
        <begin position="221"/>
        <end position="250"/>
    </location>
</feature>
<dbReference type="PRINTS" id="PR00119">
    <property type="entry name" value="CATATPASE"/>
</dbReference>
<evidence type="ECO:0000256" key="9">
    <source>
        <dbReference type="ARBA" id="ARBA00023136"/>
    </source>
</evidence>
<dbReference type="InterPro" id="IPR023299">
    <property type="entry name" value="ATPase_P-typ_cyto_dom_N"/>
</dbReference>
<dbReference type="Proteomes" id="UP000054977">
    <property type="component" value="Unassembled WGS sequence"/>
</dbReference>
<feature type="transmembrane region" description="Helical" evidence="10">
    <location>
        <begin position="189"/>
        <end position="209"/>
    </location>
</feature>
<evidence type="ECO:0000256" key="8">
    <source>
        <dbReference type="ARBA" id="ARBA00022989"/>
    </source>
</evidence>
<keyword evidence="4 10" id="KW-0812">Transmembrane</keyword>
<dbReference type="InterPro" id="IPR023298">
    <property type="entry name" value="ATPase_P-typ_TM_dom_sf"/>
</dbReference>
<evidence type="ECO:0000313" key="12">
    <source>
        <dbReference type="EMBL" id="SAL66412.1"/>
    </source>
</evidence>
<evidence type="ECO:0000256" key="6">
    <source>
        <dbReference type="ARBA" id="ARBA00022840"/>
    </source>
</evidence>
<feature type="transmembrane region" description="Helical" evidence="10">
    <location>
        <begin position="6"/>
        <end position="34"/>
    </location>
</feature>
<dbReference type="SFLD" id="SFLDF00027">
    <property type="entry name" value="p-type_atpase"/>
    <property type="match status" value="1"/>
</dbReference>
<comment type="subcellular location">
    <subcellularLocation>
        <location evidence="1">Membrane</location>
        <topology evidence="1">Multi-pass membrane protein</topology>
    </subcellularLocation>
</comment>
<dbReference type="Pfam" id="PF00122">
    <property type="entry name" value="E1-E2_ATPase"/>
    <property type="match status" value="2"/>
</dbReference>
<dbReference type="AlphaFoldDB" id="A0A158JBV0"/>
<evidence type="ECO:0000313" key="13">
    <source>
        <dbReference type="Proteomes" id="UP000054977"/>
    </source>
</evidence>
<dbReference type="PROSITE" id="PS00154">
    <property type="entry name" value="ATPASE_E1_E2"/>
    <property type="match status" value="1"/>
</dbReference>
<dbReference type="GO" id="GO:0016887">
    <property type="term" value="F:ATP hydrolysis activity"/>
    <property type="evidence" value="ECO:0007669"/>
    <property type="project" value="InterPro"/>
</dbReference>
<evidence type="ECO:0000256" key="4">
    <source>
        <dbReference type="ARBA" id="ARBA00022692"/>
    </source>
</evidence>
<sequence length="699" mass="72914">MLEAAIVLQLILGEYVEAAVIAALLTFNAALGFFQENRAPATLEALKSRLALVTPVRRDGAWKTVPVAQLVPGDIVKLSLGCIVGADVCLPVAQLVPGDIVKLSLGCIVGADVCLLEGEVLLDQSTLTGESLPIEGGPGLQTDAGTLVRRGEAVAEVTATGSRTKFGRTAELVRIAHATSSLQQAVMRVVRNLAMFNGVIVLVQIGYASSLRMPLVEIVPLALTAILAAIPVALPATFTLATALGARVLAKLGVLPTRLSAIDEAASMDVLCADKTGTLTRNELTVNAVRAMAGFDEPFVLGLAALASSEGGQDPVDTAIRNASRGASTSDLPRLTKFVPFDPANKMSEALASDAGDRAIRIVKGAFERVNALTQSSPDASAAAQALEAQGFRVLAVGVGAPDTLKLAGLIALSDPPRADSARLIANLLEMGVHTVMVTGDATATAGVVAHAVGLDGAVCPPGPPSESLRAEDYAVFGGIFPEDKFRIVKAFQSGGHIVGMCGDGANDAPALRQAQMGIAVSTATDVAKSAAGIVLTEPGLGGIVTAVREGRITFQRILTYMLRSVTRKLDQMLFPTAGLIMTGHAILTPMLMVVLMITGDFLAMSSTTDNVRPSQKPNTWQINHVTKSRALCWRAAICSFAVHCSPSASSGWTSRPASCKRSQSSFWHSVVRQSCTWSASAGVCGVLIRAVGRFCRRW</sequence>
<evidence type="ECO:0000259" key="11">
    <source>
        <dbReference type="Pfam" id="PF00122"/>
    </source>
</evidence>
<comment type="similarity">
    <text evidence="2">Belongs to the cation transport ATPase (P-type) (TC 3.A.3) family. Type IIIA subfamily.</text>
</comment>
<evidence type="ECO:0000256" key="1">
    <source>
        <dbReference type="ARBA" id="ARBA00004141"/>
    </source>
</evidence>
<dbReference type="InterPro" id="IPR023214">
    <property type="entry name" value="HAD_sf"/>
</dbReference>
<dbReference type="RefSeq" id="WP_235007931.1">
    <property type="nucleotide sequence ID" value="NZ_FCNW02000076.1"/>
</dbReference>
<keyword evidence="8 10" id="KW-1133">Transmembrane helix</keyword>
<dbReference type="PRINTS" id="PR00120">
    <property type="entry name" value="HATPASE"/>
</dbReference>
<dbReference type="SUPFAM" id="SSF81665">
    <property type="entry name" value="Calcium ATPase, transmembrane domain M"/>
    <property type="match status" value="1"/>
</dbReference>
<dbReference type="InterPro" id="IPR059000">
    <property type="entry name" value="ATPase_P-type_domA"/>
</dbReference>
<dbReference type="Gene3D" id="3.40.1110.10">
    <property type="entry name" value="Calcium-transporting ATPase, cytoplasmic domain N"/>
    <property type="match status" value="1"/>
</dbReference>
<dbReference type="GO" id="GO:0015662">
    <property type="term" value="F:P-type ion transporter activity"/>
    <property type="evidence" value="ECO:0007669"/>
    <property type="project" value="UniProtKB-ARBA"/>
</dbReference>
<keyword evidence="9 10" id="KW-0472">Membrane</keyword>
<comment type="caution">
    <text evidence="12">The sequence shown here is derived from an EMBL/GenBank/DDBJ whole genome shotgun (WGS) entry which is preliminary data.</text>
</comment>
<keyword evidence="3" id="KW-0597">Phosphoprotein</keyword>
<reference evidence="12" key="1">
    <citation type="submission" date="2016-01" db="EMBL/GenBank/DDBJ databases">
        <authorList>
            <person name="Peeters C."/>
        </authorList>
    </citation>
    <scope>NUCLEOTIDE SEQUENCE [LARGE SCALE GENOMIC DNA]</scope>
    <source>
        <strain evidence="12">LMG 22934</strain>
    </source>
</reference>
<dbReference type="InterPro" id="IPR018303">
    <property type="entry name" value="ATPase_P-typ_P_site"/>
</dbReference>
<dbReference type="SUPFAM" id="SSF56784">
    <property type="entry name" value="HAD-like"/>
    <property type="match status" value="1"/>
</dbReference>
<protein>
    <submittedName>
        <fullName evidence="12">Mg2+-importing ATPase</fullName>
    </submittedName>
</protein>
<dbReference type="PANTHER" id="PTHR42861">
    <property type="entry name" value="CALCIUM-TRANSPORTING ATPASE"/>
    <property type="match status" value="1"/>
</dbReference>
<evidence type="ECO:0000256" key="10">
    <source>
        <dbReference type="SAM" id="Phobius"/>
    </source>
</evidence>
<dbReference type="Pfam" id="PF00702">
    <property type="entry name" value="Hydrolase"/>
    <property type="match status" value="1"/>
</dbReference>
<dbReference type="SFLD" id="SFLDG00002">
    <property type="entry name" value="C1.7:_P-type_atpase_like"/>
    <property type="match status" value="1"/>
</dbReference>
<dbReference type="InterPro" id="IPR001757">
    <property type="entry name" value="P_typ_ATPase"/>
</dbReference>
<evidence type="ECO:0000256" key="7">
    <source>
        <dbReference type="ARBA" id="ARBA00022967"/>
    </source>
</evidence>
<proteinExistence type="inferred from homology"/>
<gene>
    <name evidence="12" type="ORF">AWB65_06340</name>
</gene>
<feature type="domain" description="P-type ATPase A" evidence="11">
    <location>
        <begin position="55"/>
        <end position="88"/>
    </location>
</feature>
<accession>A0A158JBV0</accession>
<dbReference type="FunFam" id="2.70.150.10:FF:000042">
    <property type="entry name" value="Plasma membrane ATPase"/>
    <property type="match status" value="1"/>
</dbReference>
<keyword evidence="5" id="KW-0547">Nucleotide-binding</keyword>
<keyword evidence="6" id="KW-0067">ATP-binding</keyword>
<dbReference type="STRING" id="326474.AWB65_06340"/>
<feature type="domain" description="P-type ATPase A" evidence="11">
    <location>
        <begin position="91"/>
        <end position="173"/>
    </location>
</feature>
<dbReference type="GO" id="GO:0016020">
    <property type="term" value="C:membrane"/>
    <property type="evidence" value="ECO:0007669"/>
    <property type="project" value="UniProtKB-SubCell"/>
</dbReference>
<dbReference type="Gene3D" id="3.40.50.1000">
    <property type="entry name" value="HAD superfamily/HAD-like"/>
    <property type="match status" value="1"/>
</dbReference>
<dbReference type="InterPro" id="IPR008250">
    <property type="entry name" value="ATPase_P-typ_transduc_dom_A_sf"/>
</dbReference>
<dbReference type="EMBL" id="FCNW02000076">
    <property type="protein sequence ID" value="SAL66412.1"/>
    <property type="molecule type" value="Genomic_DNA"/>
</dbReference>
<dbReference type="NCBIfam" id="TIGR01494">
    <property type="entry name" value="ATPase_P-type"/>
    <property type="match status" value="2"/>
</dbReference>
<keyword evidence="7" id="KW-1278">Translocase</keyword>
<dbReference type="GO" id="GO:0005524">
    <property type="term" value="F:ATP binding"/>
    <property type="evidence" value="ECO:0007669"/>
    <property type="project" value="UniProtKB-KW"/>
</dbReference>
<keyword evidence="13" id="KW-1185">Reference proteome</keyword>
<dbReference type="SFLD" id="SFLDS00003">
    <property type="entry name" value="Haloacid_Dehalogenase"/>
    <property type="match status" value="1"/>
</dbReference>